<proteinExistence type="predicted"/>
<dbReference type="Proteomes" id="UP001160483">
    <property type="component" value="Unassembled WGS sequence"/>
</dbReference>
<name>A0AAU9L169_9STRA</name>
<evidence type="ECO:0000313" key="1">
    <source>
        <dbReference type="EMBL" id="CAH0479170.1"/>
    </source>
</evidence>
<organism evidence="1 2">
    <name type="scientific">Peronospora belbahrii</name>
    <dbReference type="NCBI Taxonomy" id="622444"/>
    <lineage>
        <taxon>Eukaryota</taxon>
        <taxon>Sar</taxon>
        <taxon>Stramenopiles</taxon>
        <taxon>Oomycota</taxon>
        <taxon>Peronosporomycetes</taxon>
        <taxon>Peronosporales</taxon>
        <taxon>Peronosporaceae</taxon>
        <taxon>Peronospora</taxon>
    </lineage>
</organism>
<sequence>MPIVLKIHKQATIKHLKNEASAASAKHVDVKLKFLKDFAEKEWLNQRDVASEDMVADLLTKALHAPRIVELQTKIGWNEWLILSEHGDILMSMKTPRGVKKGVPIGVWHIPKLSRDLFSVGHLTKDPP</sequence>
<accession>A0AAU9L169</accession>
<gene>
    <name evidence="1" type="ORF">PBS003_LOCUS5827</name>
</gene>
<dbReference type="AlphaFoldDB" id="A0AAU9L169"/>
<dbReference type="EMBL" id="CAKKTJ010000295">
    <property type="protein sequence ID" value="CAH0479170.1"/>
    <property type="molecule type" value="Genomic_DNA"/>
</dbReference>
<comment type="caution">
    <text evidence="1">The sequence shown here is derived from an EMBL/GenBank/DDBJ whole genome shotgun (WGS) entry which is preliminary data.</text>
</comment>
<reference evidence="1" key="1">
    <citation type="submission" date="2021-11" db="EMBL/GenBank/DDBJ databases">
        <authorList>
            <person name="Islam A."/>
            <person name="Islam S."/>
            <person name="Flora M.S."/>
            <person name="Rahman M."/>
            <person name="Ziaur R.M."/>
            <person name="Epstein J.H."/>
            <person name="Hassan M."/>
            <person name="Klassen M."/>
            <person name="Woodard K."/>
            <person name="Webb A."/>
            <person name="Webby R.J."/>
            <person name="El Zowalaty M.E."/>
        </authorList>
    </citation>
    <scope>NUCLEOTIDE SEQUENCE</scope>
    <source>
        <strain evidence="1">Pbs3</strain>
    </source>
</reference>
<evidence type="ECO:0000313" key="2">
    <source>
        <dbReference type="Proteomes" id="UP001160483"/>
    </source>
</evidence>
<protein>
    <submittedName>
        <fullName evidence="1">Uncharacterized protein</fullName>
    </submittedName>
</protein>